<feature type="compositionally biased region" description="Polar residues" evidence="1">
    <location>
        <begin position="589"/>
        <end position="622"/>
    </location>
</feature>
<evidence type="ECO:0000313" key="3">
    <source>
        <dbReference type="Proteomes" id="UP000289738"/>
    </source>
</evidence>
<feature type="compositionally biased region" description="Basic and acidic residues" evidence="1">
    <location>
        <begin position="623"/>
        <end position="637"/>
    </location>
</feature>
<dbReference type="Proteomes" id="UP000289738">
    <property type="component" value="Chromosome A08"/>
</dbReference>
<evidence type="ECO:0000256" key="1">
    <source>
        <dbReference type="SAM" id="MobiDB-lite"/>
    </source>
</evidence>
<protein>
    <submittedName>
        <fullName evidence="2">Uncharacterized protein</fullName>
    </submittedName>
</protein>
<accession>A0A445BYT0</accession>
<feature type="compositionally biased region" description="Basic and acidic residues" evidence="1">
    <location>
        <begin position="287"/>
        <end position="300"/>
    </location>
</feature>
<proteinExistence type="predicted"/>
<dbReference type="PANTHER" id="PTHR36808">
    <property type="entry name" value="TRANSCRIPTIONAL REGULATOR ATRX-LIKE PROTEIN"/>
    <property type="match status" value="1"/>
</dbReference>
<name>A0A445BYT0_ARAHY</name>
<feature type="region of interest" description="Disordered" evidence="1">
    <location>
        <begin position="273"/>
        <end position="300"/>
    </location>
</feature>
<feature type="region of interest" description="Disordered" evidence="1">
    <location>
        <begin position="463"/>
        <end position="486"/>
    </location>
</feature>
<feature type="compositionally biased region" description="Low complexity" evidence="1">
    <location>
        <begin position="151"/>
        <end position="165"/>
    </location>
</feature>
<dbReference type="PANTHER" id="PTHR36808:SF1">
    <property type="entry name" value="TRANSCRIPTIONAL REGULATOR ATRX-LIKE PROTEIN"/>
    <property type="match status" value="1"/>
</dbReference>
<reference evidence="2 3" key="1">
    <citation type="submission" date="2019-01" db="EMBL/GenBank/DDBJ databases">
        <title>Sequencing of cultivated peanut Arachis hypogaea provides insights into genome evolution and oil improvement.</title>
        <authorList>
            <person name="Chen X."/>
        </authorList>
    </citation>
    <scope>NUCLEOTIDE SEQUENCE [LARGE SCALE GENOMIC DNA]</scope>
    <source>
        <strain evidence="3">cv. Fuhuasheng</strain>
        <tissue evidence="2">Leaves</tissue>
    </source>
</reference>
<organism evidence="2 3">
    <name type="scientific">Arachis hypogaea</name>
    <name type="common">Peanut</name>
    <dbReference type="NCBI Taxonomy" id="3818"/>
    <lineage>
        <taxon>Eukaryota</taxon>
        <taxon>Viridiplantae</taxon>
        <taxon>Streptophyta</taxon>
        <taxon>Embryophyta</taxon>
        <taxon>Tracheophyta</taxon>
        <taxon>Spermatophyta</taxon>
        <taxon>Magnoliopsida</taxon>
        <taxon>eudicotyledons</taxon>
        <taxon>Gunneridae</taxon>
        <taxon>Pentapetalae</taxon>
        <taxon>rosids</taxon>
        <taxon>fabids</taxon>
        <taxon>Fabales</taxon>
        <taxon>Fabaceae</taxon>
        <taxon>Papilionoideae</taxon>
        <taxon>50 kb inversion clade</taxon>
        <taxon>dalbergioids sensu lato</taxon>
        <taxon>Dalbergieae</taxon>
        <taxon>Pterocarpus clade</taxon>
        <taxon>Arachis</taxon>
    </lineage>
</organism>
<dbReference type="EMBL" id="SDMP01000008">
    <property type="protein sequence ID" value="RYR43914.1"/>
    <property type="molecule type" value="Genomic_DNA"/>
</dbReference>
<dbReference type="STRING" id="3818.A0A445BYT0"/>
<feature type="region of interest" description="Disordered" evidence="1">
    <location>
        <begin position="503"/>
        <end position="553"/>
    </location>
</feature>
<comment type="caution">
    <text evidence="2">The sequence shown here is derived from an EMBL/GenBank/DDBJ whole genome shotgun (WGS) entry which is preliminary data.</text>
</comment>
<feature type="region of interest" description="Disordered" evidence="1">
    <location>
        <begin position="1"/>
        <end position="237"/>
    </location>
</feature>
<dbReference type="AlphaFoldDB" id="A0A445BYT0"/>
<feature type="compositionally biased region" description="Basic residues" evidence="1">
    <location>
        <begin position="29"/>
        <end position="60"/>
    </location>
</feature>
<feature type="compositionally biased region" description="Basic residues" evidence="1">
    <location>
        <begin position="89"/>
        <end position="111"/>
    </location>
</feature>
<evidence type="ECO:0000313" key="2">
    <source>
        <dbReference type="EMBL" id="RYR43914.1"/>
    </source>
</evidence>
<keyword evidence="3" id="KW-1185">Reference proteome</keyword>
<feature type="compositionally biased region" description="Polar residues" evidence="1">
    <location>
        <begin position="510"/>
        <end position="545"/>
    </location>
</feature>
<feature type="compositionally biased region" description="Polar residues" evidence="1">
    <location>
        <begin position="10"/>
        <end position="19"/>
    </location>
</feature>
<sequence length="669" mass="75051">MKIKMVNHENIYNQESSSLEMGKKSSASLKKKRSKHSSKSKTKPRSKSKSRKYKSKKVRRRDVSSSSSDYDDSKSLHTSVSSSSEDNYRRKRDRSRSRKDVKSRKRARRRSYSSDSSEDSHYARKRKKLKRKSEPEVKEKLYKKKIRKEVSVSSRSSGSRSTCSSFQGGTSAGDDDQYESHRGRSLRKENEKRRLEKERIGSEKSSRYRPRSSSSCSRSSESSYERTKENFFEENYVGESNSRRLRSVITVVKEAEEPREFSRNDNKEEILDDYDYPCRSNGSNEGGAKREVDHHTVPTTDEKLSVEGEIGDKNVDSAGTSEYLKKTSEAFEGNLNGDDLESILRQKALENLKKFRGGIQSSAKISYQKNKIISQVKQSCNHGGIQGKSNVNNEALGTNFDNKIFVEETSSPIERRGLNAHRRNSDLLNMDKDISGSAKNHLTCAQEKVSDAYKPTETIIESIDYRTKNPESTTPESTHESLQRCLSLKQKPVSRLSMEKSLVAEGSNGGDTSEASHIASHSNIDNVDNNEGLSSAVSKPSNNGQDEIEEHSQLAFKQTSASLAPPNVKLPVAEGGAENAARTTQAAIQNVNNSSKDVDEVSNSTKNKSGDENSSVVNNSGKLQDESNHDSQFERKTMSLMKGGEMVQVSYQVYIPKKTPALARRQLKR</sequence>
<feature type="compositionally biased region" description="Low complexity" evidence="1">
    <location>
        <begin position="211"/>
        <end position="222"/>
    </location>
</feature>
<gene>
    <name evidence="2" type="ORF">Ahy_A08g040302</name>
</gene>
<feature type="region of interest" description="Disordered" evidence="1">
    <location>
        <begin position="589"/>
        <end position="637"/>
    </location>
</feature>
<feature type="compositionally biased region" description="Basic and acidic residues" evidence="1">
    <location>
        <begin position="178"/>
        <end position="206"/>
    </location>
</feature>